<accession>A0A1K1PBW2</accession>
<sequence length="345" mass="39878">MDALEFLKAHKIDDTVISMICTEFEDKGTVYKTLQIRGDYNGTDNEYSYYHFFISRIFTELPMEQLNALKKPKIKIISVVKEGGVYIADISFSSETEDISISVRAEHLSVSGLHYLGFDYTNIYGTEEYKTWCERSSYVEAGEYYIGDSETELPDGFSLYEKAYEHHSDDVSYAFLKRCQLRKNGRCVYEYISTDKHHTKMYTDFILHSNGHKYYPFHIDLYGISYIDVDTLDVYNYIPRGYDNDYGAPNGESFIITDIHYDPSTDLVAYGGCYWAGPSEVMVGDLSSPLSYDPHLLRLCDMLDPDGEEEIDDIDFESWDNGLSLKIDYRKTVTLSIEKLKKMLH</sequence>
<protein>
    <submittedName>
        <fullName evidence="1">Uncharacterized protein</fullName>
    </submittedName>
</protein>
<reference evidence="1 2" key="1">
    <citation type="submission" date="2016-11" db="EMBL/GenBank/DDBJ databases">
        <authorList>
            <person name="Jaros S."/>
            <person name="Januszkiewicz K."/>
            <person name="Wedrychowicz H."/>
        </authorList>
    </citation>
    <scope>NUCLEOTIDE SEQUENCE [LARGE SCALE GENOMIC DNA]</scope>
    <source>
        <strain evidence="1 2">YL228</strain>
    </source>
</reference>
<evidence type="ECO:0000313" key="2">
    <source>
        <dbReference type="Proteomes" id="UP000183461"/>
    </source>
</evidence>
<gene>
    <name evidence="1" type="ORF">SAMN02910280_2615</name>
</gene>
<organism evidence="1 2">
    <name type="scientific">Ruminococcus flavefaciens</name>
    <dbReference type="NCBI Taxonomy" id="1265"/>
    <lineage>
        <taxon>Bacteria</taxon>
        <taxon>Bacillati</taxon>
        <taxon>Bacillota</taxon>
        <taxon>Clostridia</taxon>
        <taxon>Eubacteriales</taxon>
        <taxon>Oscillospiraceae</taxon>
        <taxon>Ruminococcus</taxon>
    </lineage>
</organism>
<dbReference type="EMBL" id="FPIP01000008">
    <property type="protein sequence ID" value="SFW44963.1"/>
    <property type="molecule type" value="Genomic_DNA"/>
</dbReference>
<dbReference type="RefSeq" id="WP_072300832.1">
    <property type="nucleotide sequence ID" value="NZ_FPIP01000008.1"/>
</dbReference>
<dbReference type="Proteomes" id="UP000183461">
    <property type="component" value="Unassembled WGS sequence"/>
</dbReference>
<evidence type="ECO:0000313" key="1">
    <source>
        <dbReference type="EMBL" id="SFW44963.1"/>
    </source>
</evidence>
<dbReference type="AlphaFoldDB" id="A0A1K1PBW2"/>
<name>A0A1K1PBW2_RUMFL</name>
<proteinExistence type="predicted"/>